<reference evidence="1" key="1">
    <citation type="submission" date="2013-07" db="EMBL/GenBank/DDBJ databases">
        <title>Nephila pilipes venom gland.</title>
        <authorList>
            <person name="Huo L.J."/>
        </authorList>
    </citation>
    <scope>NUCLEOTIDE SEQUENCE</scope>
    <source>
        <tissue evidence="1">Venom gland</tissue>
    </source>
</reference>
<proteinExistence type="evidence at transcript level"/>
<protein>
    <submittedName>
        <fullName evidence="1">BLTX204</fullName>
    </submittedName>
</protein>
<name>A0A076L1Z4_NEPPI</name>
<dbReference type="AlphaFoldDB" id="A0A076L1Z4"/>
<dbReference type="EMBL" id="KF433275">
    <property type="protein sequence ID" value="AII97599.1"/>
    <property type="molecule type" value="mRNA"/>
</dbReference>
<evidence type="ECO:0000313" key="1">
    <source>
        <dbReference type="EMBL" id="AII97599.1"/>
    </source>
</evidence>
<sequence length="24" mass="2929">MCLMRCIFHSSYAYTKKRGLFCIR</sequence>
<accession>A0A076L1Z4</accession>
<organism evidence="1">
    <name type="scientific">Nephila pilipes</name>
    <name type="common">Giant wood spider</name>
    <name type="synonym">Nephila maculata</name>
    <dbReference type="NCBI Taxonomy" id="299642"/>
    <lineage>
        <taxon>Eukaryota</taxon>
        <taxon>Metazoa</taxon>
        <taxon>Ecdysozoa</taxon>
        <taxon>Arthropoda</taxon>
        <taxon>Chelicerata</taxon>
        <taxon>Arachnida</taxon>
        <taxon>Araneae</taxon>
        <taxon>Araneomorphae</taxon>
        <taxon>Entelegynae</taxon>
        <taxon>Araneoidea</taxon>
        <taxon>Nephilidae</taxon>
        <taxon>Nephila</taxon>
    </lineage>
</organism>